<protein>
    <submittedName>
        <fullName evidence="1">Uncharacterized protein</fullName>
    </submittedName>
</protein>
<sequence>MKIDAVLVVCALAIFSDVRAGEKKSDEWQGAPPKPLNGDYQVYGGTLSEMLPPTKKDRKIAFMFKGGLARDLFNQIGPDSKDTCSAASDYRERARGDISCTYTSAQGYACYLGLNVVTGKSTQGSIC</sequence>
<organism evidence="1 2">
    <name type="scientific">Pseudoduganella aquatica</name>
    <dbReference type="NCBI Taxonomy" id="2660641"/>
    <lineage>
        <taxon>Bacteria</taxon>
        <taxon>Pseudomonadati</taxon>
        <taxon>Pseudomonadota</taxon>
        <taxon>Betaproteobacteria</taxon>
        <taxon>Burkholderiales</taxon>
        <taxon>Oxalobacteraceae</taxon>
        <taxon>Telluria group</taxon>
        <taxon>Pseudoduganella</taxon>
    </lineage>
</organism>
<comment type="caution">
    <text evidence="1">The sequence shown here is derived from an EMBL/GenBank/DDBJ whole genome shotgun (WGS) entry which is preliminary data.</text>
</comment>
<reference evidence="1 2" key="1">
    <citation type="submission" date="2019-12" db="EMBL/GenBank/DDBJ databases">
        <title>Novel species isolated from a subtropical stream in China.</title>
        <authorList>
            <person name="Lu H."/>
        </authorList>
    </citation>
    <scope>NUCLEOTIDE SEQUENCE [LARGE SCALE GENOMIC DNA]</scope>
    <source>
        <strain evidence="1 2">FT127W</strain>
    </source>
</reference>
<evidence type="ECO:0000313" key="2">
    <source>
        <dbReference type="Proteomes" id="UP000450676"/>
    </source>
</evidence>
<name>A0A7X4KLK9_9BURK</name>
<evidence type="ECO:0000313" key="1">
    <source>
        <dbReference type="EMBL" id="MYN07168.1"/>
    </source>
</evidence>
<dbReference type="Proteomes" id="UP000450676">
    <property type="component" value="Unassembled WGS sequence"/>
</dbReference>
<proteinExistence type="predicted"/>
<gene>
    <name evidence="1" type="ORF">GTP77_07430</name>
</gene>
<accession>A0A7X4KLK9</accession>
<dbReference type="RefSeq" id="WP_161071520.1">
    <property type="nucleotide sequence ID" value="NZ_CP086370.1"/>
</dbReference>
<keyword evidence="2" id="KW-1185">Reference proteome</keyword>
<dbReference type="AlphaFoldDB" id="A0A7X4KLK9"/>
<dbReference type="EMBL" id="WWCU01000005">
    <property type="protein sequence ID" value="MYN07168.1"/>
    <property type="molecule type" value="Genomic_DNA"/>
</dbReference>